<evidence type="ECO:0000256" key="1">
    <source>
        <dbReference type="SAM" id="MobiDB-lite"/>
    </source>
</evidence>
<dbReference type="AlphaFoldDB" id="A0AAW1SJY6"/>
<feature type="region of interest" description="Disordered" evidence="1">
    <location>
        <begin position="1"/>
        <end position="52"/>
    </location>
</feature>
<name>A0AAW1SJY6_9CHLO</name>
<accession>A0AAW1SJY6</accession>
<evidence type="ECO:0000313" key="3">
    <source>
        <dbReference type="Proteomes" id="UP001485043"/>
    </source>
</evidence>
<dbReference type="Proteomes" id="UP001485043">
    <property type="component" value="Unassembled WGS sequence"/>
</dbReference>
<reference evidence="2 3" key="1">
    <citation type="journal article" date="2024" name="Nat. Commun.">
        <title>Phylogenomics reveals the evolutionary origins of lichenization in chlorophyte algae.</title>
        <authorList>
            <person name="Puginier C."/>
            <person name="Libourel C."/>
            <person name="Otte J."/>
            <person name="Skaloud P."/>
            <person name="Haon M."/>
            <person name="Grisel S."/>
            <person name="Petersen M."/>
            <person name="Berrin J.G."/>
            <person name="Delaux P.M."/>
            <person name="Dal Grande F."/>
            <person name="Keller J."/>
        </authorList>
    </citation>
    <scope>NUCLEOTIDE SEQUENCE [LARGE SCALE GENOMIC DNA]</scope>
    <source>
        <strain evidence="2 3">SAG 2523</strain>
    </source>
</reference>
<protein>
    <submittedName>
        <fullName evidence="2">Uncharacterized protein</fullName>
    </submittedName>
</protein>
<comment type="caution">
    <text evidence="2">The sequence shown here is derived from an EMBL/GenBank/DDBJ whole genome shotgun (WGS) entry which is preliminary data.</text>
</comment>
<gene>
    <name evidence="2" type="ORF">WJX84_007557</name>
</gene>
<evidence type="ECO:0000313" key="2">
    <source>
        <dbReference type="EMBL" id="KAK9846174.1"/>
    </source>
</evidence>
<feature type="compositionally biased region" description="Basic and acidic residues" evidence="1">
    <location>
        <begin position="38"/>
        <end position="52"/>
    </location>
</feature>
<sequence length="74" mass="8230">MHDFYLSSQPMARGSTSSAGATGIGPHCQQHYKGHGRQFWEDHQPRSSHHQREGVPYFLPFVPDAINPVSVLAS</sequence>
<feature type="compositionally biased region" description="Polar residues" evidence="1">
    <location>
        <begin position="1"/>
        <end position="10"/>
    </location>
</feature>
<proteinExistence type="predicted"/>
<dbReference type="EMBL" id="JALJOV010001551">
    <property type="protein sequence ID" value="KAK9846174.1"/>
    <property type="molecule type" value="Genomic_DNA"/>
</dbReference>
<keyword evidence="3" id="KW-1185">Reference proteome</keyword>
<organism evidence="2 3">
    <name type="scientific">Apatococcus fuscideae</name>
    <dbReference type="NCBI Taxonomy" id="2026836"/>
    <lineage>
        <taxon>Eukaryota</taxon>
        <taxon>Viridiplantae</taxon>
        <taxon>Chlorophyta</taxon>
        <taxon>core chlorophytes</taxon>
        <taxon>Trebouxiophyceae</taxon>
        <taxon>Chlorellales</taxon>
        <taxon>Chlorellaceae</taxon>
        <taxon>Apatococcus</taxon>
    </lineage>
</organism>